<dbReference type="InterPro" id="IPR052164">
    <property type="entry name" value="Anthracycline_SecMetBiosynth"/>
</dbReference>
<evidence type="ECO:0000313" key="2">
    <source>
        <dbReference type="EMBL" id="WIM92859.1"/>
    </source>
</evidence>
<dbReference type="InterPro" id="IPR037523">
    <property type="entry name" value="VOC_core"/>
</dbReference>
<proteinExistence type="predicted"/>
<evidence type="ECO:0000259" key="1">
    <source>
        <dbReference type="PROSITE" id="PS51819"/>
    </source>
</evidence>
<name>A0ABY8W4T3_9ACTN</name>
<dbReference type="PANTHER" id="PTHR33993">
    <property type="entry name" value="GLYOXALASE-RELATED"/>
    <property type="match status" value="1"/>
</dbReference>
<dbReference type="Proteomes" id="UP001240150">
    <property type="component" value="Chromosome"/>
</dbReference>
<dbReference type="Gene3D" id="3.10.180.10">
    <property type="entry name" value="2,3-Dihydroxybiphenyl 1,2-Dioxygenase, domain 1"/>
    <property type="match status" value="1"/>
</dbReference>
<accession>A0ABY8W4T3</accession>
<reference evidence="2 3" key="1">
    <citation type="submission" date="2023-06" db="EMBL/GenBank/DDBJ databases">
        <authorList>
            <person name="Yushchuk O."/>
            <person name="Binda E."/>
            <person name="Ruckert-Reed C."/>
            <person name="Fedorenko V."/>
            <person name="Kalinowski J."/>
            <person name="Marinelli F."/>
        </authorList>
    </citation>
    <scope>NUCLEOTIDE SEQUENCE [LARGE SCALE GENOMIC DNA]</scope>
    <source>
        <strain evidence="2 3">NRRL 3884</strain>
    </source>
</reference>
<feature type="domain" description="VOC" evidence="1">
    <location>
        <begin position="4"/>
        <end position="114"/>
    </location>
</feature>
<dbReference type="SUPFAM" id="SSF54593">
    <property type="entry name" value="Glyoxalase/Bleomycin resistance protein/Dihydroxybiphenyl dioxygenase"/>
    <property type="match status" value="1"/>
</dbReference>
<organism evidence="2 3">
    <name type="scientific">Actinoplanes oblitus</name>
    <dbReference type="NCBI Taxonomy" id="3040509"/>
    <lineage>
        <taxon>Bacteria</taxon>
        <taxon>Bacillati</taxon>
        <taxon>Actinomycetota</taxon>
        <taxon>Actinomycetes</taxon>
        <taxon>Micromonosporales</taxon>
        <taxon>Micromonosporaceae</taxon>
        <taxon>Actinoplanes</taxon>
    </lineage>
</organism>
<dbReference type="Pfam" id="PF00903">
    <property type="entry name" value="Glyoxalase"/>
    <property type="match status" value="1"/>
</dbReference>
<gene>
    <name evidence="2" type="ORF">ACTOB_004817</name>
</gene>
<dbReference type="EMBL" id="CP126980">
    <property type="protein sequence ID" value="WIM92859.1"/>
    <property type="molecule type" value="Genomic_DNA"/>
</dbReference>
<dbReference type="RefSeq" id="WP_284914066.1">
    <property type="nucleotide sequence ID" value="NZ_CP126980.1"/>
</dbReference>
<dbReference type="InterPro" id="IPR004360">
    <property type="entry name" value="Glyas_Fos-R_dOase_dom"/>
</dbReference>
<keyword evidence="3" id="KW-1185">Reference proteome</keyword>
<dbReference type="PROSITE" id="PS51819">
    <property type="entry name" value="VOC"/>
    <property type="match status" value="1"/>
</dbReference>
<dbReference type="CDD" id="cd07247">
    <property type="entry name" value="SgaA_N_like"/>
    <property type="match status" value="1"/>
</dbReference>
<protein>
    <submittedName>
        <fullName evidence="2">VOC family protein</fullName>
    </submittedName>
</protein>
<sequence>MTNAVVHWEIGGPNLPELRDFYAKAFGWTIDDAREDYCLVRPVADGTGGGLMQTRERMLPYVTIYIDVLDLDAALKTITGLGGDLLTPPTRINDSLSFALFQDPAGNAIGLLQGEPMTAA</sequence>
<dbReference type="InterPro" id="IPR029068">
    <property type="entry name" value="Glyas_Bleomycin-R_OHBP_Dase"/>
</dbReference>
<evidence type="ECO:0000313" key="3">
    <source>
        <dbReference type="Proteomes" id="UP001240150"/>
    </source>
</evidence>